<dbReference type="Gene3D" id="1.20.5.2440">
    <property type="match status" value="1"/>
</dbReference>
<sequence length="1151" mass="130914">MYGSSRSVSKLDVVGSNGNGSASGSPGRSPRLSRSPRLGHRRNSSSNSTGGLTGTGKTLSMENIQSLNAAYATGGPMYFTDSAEDPIGIGSVGSGLNPTAPKGSMTLGRAGTRVPYGVRAAVMGSSPNINTGGCGGAVIPCDSIAFGGDLQNQTQQAATVPHSMRQVRDGAMSDLQTQLREVLRENELLRRELEAKESKLSSSMNSIKTFWSPELKKERALRKDEGTKMSVWKEQYKVVQEETQHLQCTIQALQDELRIQRDLNQLFQSDYSESGRLGVQPLPPQEMTEENFLRLHSEFERQAKELFLLRKTVEEMELRIDTQKHTLTARDESIKKLLEMLQSKGLSSRAAEEDHERTRRLADAEMTIHQLEGLLEQKDKEMLQLREELHRRYEAAPESTKTKALQTVIEMKDAKISSMERGMRELEEEVMMLKSNGALSSEEREEEIKQMEVYRSHSKFMKNKVEQLKEELTLSQSEKEELRQRANELQKEVSAMEQAKQELSRKDSELLALRTKLDTLNNQFSDSKQHVDVLKESLTAKEQRAAILQTEVDALRLRLEEKESLLSKKSQQISELTEEKSTQQGEITDLKDMLDVKERKVNVLQKKIENLQDQLRDKEKQLSGLKDRVKSLQTDTSNTDTALGTLEEALAEKERIIERLKDQREREEREKTDEVESTKKELKELREKVSQLQAELADRETSVLDLKEKASSLASSTLKKENRLKSLEISLEQKKEECNKLDNQLKKAQSAAAESQANAELSERIACLEQEVSQYKEDAGKAQSEVERLLEILREMENEKNDKEKKIHELESLASRQMKDQSKKVANLKHKEQLEKSRNAQLMEEAKKREDNLNESSQQIKDSLRQKEERIEELEEALRESVQITAEREVVLAQEEQARTQSEKQVEDLLLAMEKVKQELEVMKAKLSSTQLSLAEKEGHLTALRAERRKHLEEVLEMKQEALLAAISEKDANIALLELSSSKKKKTQDEVSALKREKDSLVQQLKQQTQNRMKLMADNYEDDHLKVASPNTEQPNNHKPSPDQILSPLLDLNQNRNKLKLYISHLTSLCQERDPIILQDFAPPPAYHRSDSASWNTELQSMTQEQLEAELALCEREGAELQEYANQVLQQIADRCPDILEQVVNALEDSC</sequence>
<keyword evidence="7" id="KW-0206">Cytoskeleton</keyword>
<keyword evidence="13" id="KW-1185">Reference proteome</keyword>
<accession>A0A2I4BQD7</accession>
<dbReference type="PANTHER" id="PTHR18861">
    <property type="entry name" value="ELKS/RAB6-INTERACTING/CAST PROTEIN"/>
    <property type="match status" value="1"/>
</dbReference>
<keyword evidence="5" id="KW-0770">Synapse</keyword>
<keyword evidence="8" id="KW-0966">Cell projection</keyword>
<evidence type="ECO:0000256" key="10">
    <source>
        <dbReference type="SAM" id="Coils"/>
    </source>
</evidence>
<protein>
    <submittedName>
        <fullName evidence="14">ELKS/Rab6-interacting/CAST family member 1 isoform X3</fullName>
    </submittedName>
</protein>
<feature type="compositionally biased region" description="Low complexity" evidence="11">
    <location>
        <begin position="44"/>
        <end position="58"/>
    </location>
</feature>
<evidence type="ECO:0000313" key="14">
    <source>
        <dbReference type="RefSeq" id="XP_013869966.1"/>
    </source>
</evidence>
<name>A0A2I4BQD7_AUSLI</name>
<dbReference type="GO" id="GO:0007274">
    <property type="term" value="P:neuromuscular synaptic transmission"/>
    <property type="evidence" value="ECO:0007669"/>
    <property type="project" value="TreeGrafter"/>
</dbReference>
<evidence type="ECO:0000256" key="1">
    <source>
        <dbReference type="ARBA" id="ARBA00004245"/>
    </source>
</evidence>
<dbReference type="PROSITE" id="PS51511">
    <property type="entry name" value="FIP_RBD"/>
    <property type="match status" value="1"/>
</dbReference>
<organism evidence="13 14">
    <name type="scientific">Austrofundulus limnaeus</name>
    <name type="common">Annual killifish</name>
    <dbReference type="NCBI Taxonomy" id="52670"/>
    <lineage>
        <taxon>Eukaryota</taxon>
        <taxon>Metazoa</taxon>
        <taxon>Chordata</taxon>
        <taxon>Craniata</taxon>
        <taxon>Vertebrata</taxon>
        <taxon>Euteleostomi</taxon>
        <taxon>Actinopterygii</taxon>
        <taxon>Neopterygii</taxon>
        <taxon>Teleostei</taxon>
        <taxon>Neoteleostei</taxon>
        <taxon>Acanthomorphata</taxon>
        <taxon>Ovalentaria</taxon>
        <taxon>Atherinomorphae</taxon>
        <taxon>Cyprinodontiformes</taxon>
        <taxon>Rivulidae</taxon>
        <taxon>Austrofundulus</taxon>
    </lineage>
</organism>
<evidence type="ECO:0000313" key="13">
    <source>
        <dbReference type="Proteomes" id="UP000192220"/>
    </source>
</evidence>
<evidence type="ECO:0000256" key="7">
    <source>
        <dbReference type="ARBA" id="ARBA00023212"/>
    </source>
</evidence>
<dbReference type="OrthoDB" id="2019763at2759"/>
<dbReference type="SUPFAM" id="SSF57997">
    <property type="entry name" value="Tropomyosin"/>
    <property type="match status" value="1"/>
</dbReference>
<evidence type="ECO:0000256" key="4">
    <source>
        <dbReference type="ARBA" id="ARBA00022553"/>
    </source>
</evidence>
<dbReference type="GO" id="GO:0048788">
    <property type="term" value="C:cytoskeleton of presynaptic active zone"/>
    <property type="evidence" value="ECO:0007669"/>
    <property type="project" value="TreeGrafter"/>
</dbReference>
<reference evidence="14" key="1">
    <citation type="submission" date="2025-08" db="UniProtKB">
        <authorList>
            <consortium name="RefSeq"/>
        </authorList>
    </citation>
    <scope>IDENTIFICATION</scope>
    <source>
        <strain evidence="14">Quisiro</strain>
    </source>
</reference>
<comment type="subcellular location">
    <subcellularLocation>
        <location evidence="1">Cytoplasm</location>
        <location evidence="1">Cytoskeleton</location>
    </subcellularLocation>
    <subcellularLocation>
        <location evidence="9">Presynapse</location>
    </subcellularLocation>
</comment>
<dbReference type="PANTHER" id="PTHR18861:SF1">
    <property type="entry name" value="ELKS_RAB6-INTERACTING_CAST FAMILY MEMBER 1"/>
    <property type="match status" value="1"/>
</dbReference>
<feature type="region of interest" description="Disordered" evidence="11">
    <location>
        <begin position="1"/>
        <end position="58"/>
    </location>
</feature>
<dbReference type="GO" id="GO:0030424">
    <property type="term" value="C:axon"/>
    <property type="evidence" value="ECO:0007669"/>
    <property type="project" value="UniProtKB-SubCell"/>
</dbReference>
<evidence type="ECO:0000259" key="12">
    <source>
        <dbReference type="PROSITE" id="PS51511"/>
    </source>
</evidence>
<keyword evidence="3" id="KW-0963">Cytoplasm</keyword>
<evidence type="ECO:0000256" key="5">
    <source>
        <dbReference type="ARBA" id="ARBA00023018"/>
    </source>
</evidence>
<keyword evidence="6 10" id="KW-0175">Coiled coil</keyword>
<dbReference type="InterPro" id="IPR037245">
    <property type="entry name" value="FIP-RBD_C_sf"/>
</dbReference>
<evidence type="ECO:0000256" key="11">
    <source>
        <dbReference type="SAM" id="MobiDB-lite"/>
    </source>
</evidence>
<evidence type="ECO:0000256" key="9">
    <source>
        <dbReference type="ARBA" id="ARBA00034106"/>
    </source>
</evidence>
<keyword evidence="4" id="KW-0597">Phosphoprotein</keyword>
<evidence type="ECO:0000256" key="6">
    <source>
        <dbReference type="ARBA" id="ARBA00023054"/>
    </source>
</evidence>
<dbReference type="GeneID" id="106521789"/>
<dbReference type="GO" id="GO:0048167">
    <property type="term" value="P:regulation of synaptic plasticity"/>
    <property type="evidence" value="ECO:0007669"/>
    <property type="project" value="TreeGrafter"/>
</dbReference>
<dbReference type="GO" id="GO:0098882">
    <property type="term" value="F:structural constituent of presynaptic active zone"/>
    <property type="evidence" value="ECO:0007669"/>
    <property type="project" value="TreeGrafter"/>
</dbReference>
<feature type="coiled-coil region" evidence="10">
    <location>
        <begin position="172"/>
        <end position="199"/>
    </location>
</feature>
<feature type="domain" description="FIP-RBD" evidence="12">
    <location>
        <begin position="1081"/>
        <end position="1143"/>
    </location>
</feature>
<feature type="compositionally biased region" description="Low complexity" evidence="11">
    <location>
        <begin position="15"/>
        <end position="36"/>
    </location>
</feature>
<feature type="region of interest" description="Disordered" evidence="11">
    <location>
        <begin position="812"/>
        <end position="837"/>
    </location>
</feature>
<dbReference type="Pfam" id="PF09457">
    <property type="entry name" value="RBD-FIP"/>
    <property type="match status" value="1"/>
</dbReference>
<proteinExistence type="predicted"/>
<evidence type="ECO:0000256" key="2">
    <source>
        <dbReference type="ARBA" id="ARBA00022448"/>
    </source>
</evidence>
<feature type="compositionally biased region" description="Polar residues" evidence="11">
    <location>
        <begin position="1029"/>
        <end position="1039"/>
    </location>
</feature>
<gene>
    <name evidence="14" type="primary">LOC106521789</name>
</gene>
<dbReference type="Pfam" id="PF10174">
    <property type="entry name" value="Cast"/>
    <property type="match status" value="1"/>
</dbReference>
<dbReference type="Gene3D" id="1.10.287.1490">
    <property type="match status" value="1"/>
</dbReference>
<dbReference type="AlphaFoldDB" id="A0A2I4BQD7"/>
<keyword evidence="2" id="KW-0813">Transport</keyword>
<dbReference type="InterPro" id="IPR019018">
    <property type="entry name" value="Rab-bd_FIP-RBD"/>
</dbReference>
<dbReference type="Proteomes" id="UP000192220">
    <property type="component" value="Unplaced"/>
</dbReference>
<dbReference type="InterPro" id="IPR019323">
    <property type="entry name" value="ELKS/CAST"/>
</dbReference>
<evidence type="ECO:0000256" key="3">
    <source>
        <dbReference type="ARBA" id="ARBA00022490"/>
    </source>
</evidence>
<dbReference type="SUPFAM" id="SSF144270">
    <property type="entry name" value="Eferin C-derminal domain-like"/>
    <property type="match status" value="1"/>
</dbReference>
<dbReference type="RefSeq" id="XP_013869966.1">
    <property type="nucleotide sequence ID" value="XM_014014512.1"/>
</dbReference>
<feature type="region of interest" description="Disordered" evidence="11">
    <location>
        <begin position="1026"/>
        <end position="1046"/>
    </location>
</feature>
<evidence type="ECO:0000256" key="8">
    <source>
        <dbReference type="ARBA" id="ARBA00023273"/>
    </source>
</evidence>